<sequence>MTPRDDPSPGFANTATSQNGASNPEPAPKRRRVALACSACRIRKSRCNGGRPRCDACERLGFECLYEQQEASANLLVPKDLFAALETRVKLLETKLELQNGRLAAVESDARRRTGTARQGSLDPRTDRLSTEDGHVQRRADDVPQDTLACRSSDVIVNIEGCHDSSIDQSMTDGMAVSFVDEQDCGFFGPSSNIAFMRHILRAIKKRQSAHRRLSSQPSASEFSAHEGGIVNTFNTFTSKSPGAALSHIHNISANILPPDHEMQRLIRAYFSNTGLLFPYIHEEAFLDTYERFRESGFRTNVRRTWLGLLNMIFAMATCTSCWEESGSDYRFEQSDVYYRRARELCQTQMFRGTTLEIVQYLLLMSQYLQGTQRSVRTWTIHGLAIKAAMSIGLHSRDIASKFTPVEQEIRKRTWFGCILLDRSLSMTFGRPCAIPEEYIRLDLPKPLPPCASVPEEIQSLSTGFFNASIQLYRVMGRIITTLYGSNLGCDEQPTETVTVTSIIQFGQELTDWQNNLPPQLALRSSADLPREGEIQDPTAERVRLILTLRYLNVQLLLHRPTFIRSLGALLRDPMIPTRNPAPVNHMQSNFDRAFVHVAENIIEIIYTVLTRPDLGRHLIGAWWFTLYYAFSAALAIFGSLVIFQDNDVEGVHNTDRLERAKRSLTQASEALLLMGTENMIISRCVDFLQQLLRAVNAWDSMSPQTLSSFGQSTAPEAIARSENGNFDLESDLFSTMPEFDASAVGLGDDIELGHFFAADFQRWFERNHW</sequence>
<reference evidence="1" key="1">
    <citation type="submission" date="2021-11" db="EMBL/GenBank/DDBJ databases">
        <title>Fusarium solani-melongenae Genome sequencing and assembly.</title>
        <authorList>
            <person name="Xie S."/>
            <person name="Huang L."/>
            <person name="Zhang X."/>
        </authorList>
    </citation>
    <scope>NUCLEOTIDE SEQUENCE</scope>
    <source>
        <strain evidence="1">CRI 24-3</strain>
    </source>
</reference>
<proteinExistence type="predicted"/>
<dbReference type="EMBL" id="CP090032">
    <property type="protein sequence ID" value="UPK92724.1"/>
    <property type="molecule type" value="Genomic_DNA"/>
</dbReference>
<organism evidence="1 2">
    <name type="scientific">Fusarium solani subsp. cucurbitae</name>
    <name type="common">Neocosmosporum cucurbitae</name>
    <dbReference type="NCBI Taxonomy" id="2747967"/>
    <lineage>
        <taxon>Eukaryota</taxon>
        <taxon>Fungi</taxon>
        <taxon>Dikarya</taxon>
        <taxon>Ascomycota</taxon>
        <taxon>Pezizomycotina</taxon>
        <taxon>Sordariomycetes</taxon>
        <taxon>Hypocreomycetidae</taxon>
        <taxon>Hypocreales</taxon>
        <taxon>Nectriaceae</taxon>
        <taxon>Fusarium</taxon>
        <taxon>Fusarium solani species complex</taxon>
    </lineage>
</organism>
<evidence type="ECO:0000313" key="1">
    <source>
        <dbReference type="EMBL" id="UPK92724.1"/>
    </source>
</evidence>
<evidence type="ECO:0000313" key="2">
    <source>
        <dbReference type="Proteomes" id="UP000830768"/>
    </source>
</evidence>
<dbReference type="Proteomes" id="UP000830768">
    <property type="component" value="Chromosome 3"/>
</dbReference>
<protein>
    <submittedName>
        <fullName evidence="1">Uncharacterized protein</fullName>
    </submittedName>
</protein>
<keyword evidence="2" id="KW-1185">Reference proteome</keyword>
<accession>A0ACD3YUU0</accession>
<gene>
    <name evidence="1" type="ORF">LCI18_003659</name>
</gene>
<name>A0ACD3YUU0_FUSSC</name>